<dbReference type="Pfam" id="PF12063">
    <property type="entry name" value="ATG1-like_MIT1"/>
    <property type="match status" value="1"/>
</dbReference>
<evidence type="ECO:0000256" key="17">
    <source>
        <dbReference type="ARBA" id="ARBA00060750"/>
    </source>
</evidence>
<dbReference type="InterPro" id="IPR008271">
    <property type="entry name" value="Ser/Thr_kinase_AS"/>
</dbReference>
<dbReference type="GO" id="GO:0005524">
    <property type="term" value="F:ATP binding"/>
    <property type="evidence" value="ECO:0007669"/>
    <property type="project" value="UniProtKB-UniRule"/>
</dbReference>
<dbReference type="PROSITE" id="PS00108">
    <property type="entry name" value="PROTEIN_KINASE_ST"/>
    <property type="match status" value="1"/>
</dbReference>
<dbReference type="EC" id="2.7.11.1" evidence="3"/>
<feature type="region of interest" description="Disordered" evidence="19">
    <location>
        <begin position="778"/>
        <end position="802"/>
    </location>
</feature>
<dbReference type="GO" id="GO:0034045">
    <property type="term" value="C:phagophore assembly site membrane"/>
    <property type="evidence" value="ECO:0007669"/>
    <property type="project" value="UniProtKB-SubCell"/>
</dbReference>
<dbReference type="GO" id="GO:0004674">
    <property type="term" value="F:protein serine/threonine kinase activity"/>
    <property type="evidence" value="ECO:0007669"/>
    <property type="project" value="UniProtKB-KW"/>
</dbReference>
<evidence type="ECO:0000256" key="6">
    <source>
        <dbReference type="ARBA" id="ARBA00022527"/>
    </source>
</evidence>
<feature type="region of interest" description="Disordered" evidence="19">
    <location>
        <begin position="340"/>
        <end position="516"/>
    </location>
</feature>
<keyword evidence="11" id="KW-0653">Protein transport</keyword>
<feature type="region of interest" description="Disordered" evidence="19">
    <location>
        <begin position="1"/>
        <end position="28"/>
    </location>
</feature>
<evidence type="ECO:0000256" key="2">
    <source>
        <dbReference type="ARBA" id="ARBA00004623"/>
    </source>
</evidence>
<feature type="region of interest" description="Disordered" evidence="19">
    <location>
        <begin position="833"/>
        <end position="858"/>
    </location>
</feature>
<name>A0AB34KYI3_9PEZI</name>
<evidence type="ECO:0000256" key="12">
    <source>
        <dbReference type="ARBA" id="ARBA00023006"/>
    </source>
</evidence>
<dbReference type="GO" id="GO:0005776">
    <property type="term" value="C:autophagosome"/>
    <property type="evidence" value="ECO:0007669"/>
    <property type="project" value="TreeGrafter"/>
</dbReference>
<feature type="region of interest" description="Disordered" evidence="19">
    <location>
        <begin position="550"/>
        <end position="604"/>
    </location>
</feature>
<keyword evidence="22" id="KW-1185">Reference proteome</keyword>
<reference evidence="21 22" key="1">
    <citation type="journal article" date="2020" name="Microbiol. Resour. Announc.">
        <title>Draft Genome Sequence of a Cladosporium Species Isolated from the Mesophotic Ascidian Didemnum maculosum.</title>
        <authorList>
            <person name="Gioti A."/>
            <person name="Siaperas R."/>
            <person name="Nikolaivits E."/>
            <person name="Le Goff G."/>
            <person name="Ouazzani J."/>
            <person name="Kotoulas G."/>
            <person name="Topakas E."/>
        </authorList>
    </citation>
    <scope>NUCLEOTIDE SEQUENCE [LARGE SCALE GENOMIC DNA]</scope>
    <source>
        <strain evidence="21 22">TM138-S3</strain>
    </source>
</reference>
<comment type="caution">
    <text evidence="21">The sequence shown here is derived from an EMBL/GenBank/DDBJ whole genome shotgun (WGS) entry which is preliminary data.</text>
</comment>
<dbReference type="PROSITE" id="PS00107">
    <property type="entry name" value="PROTEIN_KINASE_ATP"/>
    <property type="match status" value="1"/>
</dbReference>
<dbReference type="InterPro" id="IPR045269">
    <property type="entry name" value="Atg1-like"/>
</dbReference>
<dbReference type="GO" id="GO:0061709">
    <property type="term" value="P:reticulophagy"/>
    <property type="evidence" value="ECO:0007669"/>
    <property type="project" value="TreeGrafter"/>
</dbReference>
<dbReference type="PROSITE" id="PS50011">
    <property type="entry name" value="PROTEIN_KINASE_DOM"/>
    <property type="match status" value="1"/>
</dbReference>
<evidence type="ECO:0000256" key="11">
    <source>
        <dbReference type="ARBA" id="ARBA00022927"/>
    </source>
</evidence>
<dbReference type="EMBL" id="JAAQHG020000007">
    <property type="protein sequence ID" value="KAL1588340.1"/>
    <property type="molecule type" value="Genomic_DNA"/>
</dbReference>
<feature type="domain" description="Protein kinase" evidence="20">
    <location>
        <begin position="32"/>
        <end position="337"/>
    </location>
</feature>
<dbReference type="GO" id="GO:0000045">
    <property type="term" value="P:autophagosome assembly"/>
    <property type="evidence" value="ECO:0007669"/>
    <property type="project" value="TreeGrafter"/>
</dbReference>
<keyword evidence="4" id="KW-0813">Transport</keyword>
<evidence type="ECO:0000256" key="15">
    <source>
        <dbReference type="ARBA" id="ARBA00047899"/>
    </source>
</evidence>
<evidence type="ECO:0000256" key="16">
    <source>
        <dbReference type="ARBA" id="ARBA00048679"/>
    </source>
</evidence>
<feature type="compositionally biased region" description="Low complexity" evidence="19">
    <location>
        <begin position="970"/>
        <end position="989"/>
    </location>
</feature>
<dbReference type="GO" id="GO:0005829">
    <property type="term" value="C:cytosol"/>
    <property type="evidence" value="ECO:0007669"/>
    <property type="project" value="TreeGrafter"/>
</dbReference>
<proteinExistence type="inferred from homology"/>
<accession>A0AB34KYI3</accession>
<feature type="compositionally biased region" description="Pro residues" evidence="19">
    <location>
        <begin position="14"/>
        <end position="23"/>
    </location>
</feature>
<evidence type="ECO:0000259" key="20">
    <source>
        <dbReference type="PROSITE" id="PS50011"/>
    </source>
</evidence>
<dbReference type="FunFam" id="3.30.200.20:FF:000042">
    <property type="entry name" value="Aurora kinase A"/>
    <property type="match status" value="1"/>
</dbReference>
<dbReference type="GO" id="GO:0042594">
    <property type="term" value="P:response to starvation"/>
    <property type="evidence" value="ECO:0007669"/>
    <property type="project" value="TreeGrafter"/>
</dbReference>
<feature type="compositionally biased region" description="Polar residues" evidence="19">
    <location>
        <begin position="553"/>
        <end position="586"/>
    </location>
</feature>
<keyword evidence="13" id="KW-0472">Membrane</keyword>
<dbReference type="RefSeq" id="XP_069231445.1">
    <property type="nucleotide sequence ID" value="XM_069371655.1"/>
</dbReference>
<dbReference type="GO" id="GO:0010506">
    <property type="term" value="P:regulation of autophagy"/>
    <property type="evidence" value="ECO:0007669"/>
    <property type="project" value="InterPro"/>
</dbReference>
<keyword evidence="7" id="KW-0808">Transferase</keyword>
<evidence type="ECO:0000256" key="5">
    <source>
        <dbReference type="ARBA" id="ARBA00022490"/>
    </source>
</evidence>
<dbReference type="Pfam" id="PF21127">
    <property type="entry name" value="ATG1-like_MIT2"/>
    <property type="match status" value="1"/>
</dbReference>
<evidence type="ECO:0000313" key="21">
    <source>
        <dbReference type="EMBL" id="KAL1588340.1"/>
    </source>
</evidence>
<evidence type="ECO:0000256" key="13">
    <source>
        <dbReference type="ARBA" id="ARBA00023136"/>
    </source>
</evidence>
<feature type="binding site" evidence="18">
    <location>
        <position position="61"/>
    </location>
    <ligand>
        <name>ATP</name>
        <dbReference type="ChEBI" id="CHEBI:30616"/>
    </ligand>
</feature>
<organism evidence="21 22">
    <name type="scientific">Cladosporium halotolerans</name>
    <dbReference type="NCBI Taxonomy" id="1052096"/>
    <lineage>
        <taxon>Eukaryota</taxon>
        <taxon>Fungi</taxon>
        <taxon>Dikarya</taxon>
        <taxon>Ascomycota</taxon>
        <taxon>Pezizomycotina</taxon>
        <taxon>Dothideomycetes</taxon>
        <taxon>Dothideomycetidae</taxon>
        <taxon>Cladosporiales</taxon>
        <taxon>Cladosporiaceae</taxon>
        <taxon>Cladosporium</taxon>
    </lineage>
</organism>
<protein>
    <recommendedName>
        <fullName evidence="3">non-specific serine/threonine protein kinase</fullName>
        <ecNumber evidence="3">2.7.11.1</ecNumber>
    </recommendedName>
    <alternativeName>
        <fullName evidence="14">Autophagy-related protein 1</fullName>
    </alternativeName>
</protein>
<dbReference type="GO" id="GO:0034727">
    <property type="term" value="P:piecemeal microautophagy of the nucleus"/>
    <property type="evidence" value="ECO:0007669"/>
    <property type="project" value="TreeGrafter"/>
</dbReference>
<feature type="region of interest" description="Disordered" evidence="19">
    <location>
        <begin position="968"/>
        <end position="1035"/>
    </location>
</feature>
<dbReference type="FunFam" id="1.10.510.10:FF:000817">
    <property type="entry name" value="Serine/threonine-protein kinase ATG1"/>
    <property type="match status" value="1"/>
</dbReference>
<evidence type="ECO:0000256" key="7">
    <source>
        <dbReference type="ARBA" id="ARBA00022679"/>
    </source>
</evidence>
<dbReference type="GO" id="GO:0000422">
    <property type="term" value="P:autophagy of mitochondrion"/>
    <property type="evidence" value="ECO:0007669"/>
    <property type="project" value="TreeGrafter"/>
</dbReference>
<dbReference type="Proteomes" id="UP000803884">
    <property type="component" value="Unassembled WGS sequence"/>
</dbReference>
<feature type="region of interest" description="Disordered" evidence="19">
    <location>
        <begin position="713"/>
        <end position="735"/>
    </location>
</feature>
<keyword evidence="6" id="KW-0723">Serine/threonine-protein kinase</keyword>
<comment type="subcellular location">
    <subcellularLocation>
        <location evidence="1">Cytoplasm</location>
    </subcellularLocation>
    <subcellularLocation>
        <location evidence="2">Preautophagosomal structure membrane</location>
        <topology evidence="2">Peripheral membrane protein</topology>
    </subcellularLocation>
</comment>
<dbReference type="CDD" id="cd14009">
    <property type="entry name" value="STKc_ATG1_ULK_like"/>
    <property type="match status" value="1"/>
</dbReference>
<evidence type="ECO:0000256" key="1">
    <source>
        <dbReference type="ARBA" id="ARBA00004496"/>
    </source>
</evidence>
<keyword evidence="5" id="KW-0963">Cytoplasm</keyword>
<dbReference type="Pfam" id="PF00069">
    <property type="entry name" value="Pkinase"/>
    <property type="match status" value="1"/>
</dbReference>
<dbReference type="SUPFAM" id="SSF56112">
    <property type="entry name" value="Protein kinase-like (PK-like)"/>
    <property type="match status" value="1"/>
</dbReference>
<keyword evidence="9" id="KW-0418">Kinase</keyword>
<evidence type="ECO:0000313" key="22">
    <source>
        <dbReference type="Proteomes" id="UP000803884"/>
    </source>
</evidence>
<evidence type="ECO:0000256" key="4">
    <source>
        <dbReference type="ARBA" id="ARBA00022448"/>
    </source>
</evidence>
<dbReference type="AlphaFoldDB" id="A0AB34KYI3"/>
<dbReference type="Gene3D" id="1.10.510.10">
    <property type="entry name" value="Transferase(Phosphotransferase) domain 1"/>
    <property type="match status" value="1"/>
</dbReference>
<evidence type="ECO:0000256" key="18">
    <source>
        <dbReference type="PROSITE-ProRule" id="PRU10141"/>
    </source>
</evidence>
<evidence type="ECO:0000256" key="19">
    <source>
        <dbReference type="SAM" id="MobiDB-lite"/>
    </source>
</evidence>
<feature type="compositionally biased region" description="Low complexity" evidence="19">
    <location>
        <begin position="847"/>
        <end position="858"/>
    </location>
</feature>
<sequence length="1035" mass="112756">MATPRAPPAAVGRRPPPPPNPEQPPDEVIGEFRRGKEIGKGSFATVYLAQHRKKKSYAAVKVVQMSKLTKKLKENLDTEISILKSLQHPHIVAMFSLVEKPVHIYLIMEYCQLSDLSQFMKKRSTLTNWPETAEIFKKYPNPPVGGLNEVLARHFLKQIASALEYLRGRNLIHRDIKPQNLLLNPSPTYMSRQPPEDVPLAASEHSLVPTVGVASLPMLKIADFGFARHLPSTSMAETLCGSPLYMAPEILRYEKYDARADLWSVGTVLYEMVVGKPPFRAQNHVELLRKIEKINDVITFDKAISIGRDMKTVIRKLLKKSPLDRVSYEDFFQDPVITGEIPGLVGEDRPQTKVRPTPDPEVSELSRRMAKQAINAPAQDMPAAEATSHATGPREEAGERISSRRPSIQDVKPPSAEDVQRRRSSGGYGQTTTAPRDIQRQQPSQRERRPSIVAHATAPGRQELYGVPSNPAPSTSTGQRLERRASRASPLSGPPMVREQSVEAGKAQGERAAARVGRDKTAQDIAFEKEYVVIEKRQVEVNAFADELDANAQRGTSQPQGTMIRRATTQGQPNSATGAQPSSPSRGMQIMTGRTPHQRTGSYERRYVPSPQSATNMLTKALNAANVRLFGALGTSPPFGKGASPPRGYGAYPTYPASQSPLMLGDGNETKVPLDEDTKIVRIVEEAGHRSDVVFGFAEVKYRQLLPATPSAQDGLGIQQIGNPEGPTDGSETEEDKDMTTIAIVGVAEEALVLYVKTLSILAKTIDLAGFWWSKQQSRSGDSASASPRSSPGPSSDTSKRMNNVVQWARSRFNECLEKSEIVGRRLVEAQKKLPADHPGNPDNRPTASGASGTGAAISTSRDQIQLITDVTAEKLMFERAVEMSRASALNELVGGDELADCELGYVTSIMLFEAVLESEDEPLMRKPSAKKDVPADKGVVGLEGEERATVVKLIEGARNRLSILRKKMAAQQQAQGQQTQQQQQQSTQPPHKRSSTSSVSGSIPKASPLSQPGGPSSMAGTGSPSLGSGASPRQ</sequence>
<comment type="similarity">
    <text evidence="17">Belongs to the protein kinase superfamily. Ser/Thr protein kinase family. APG1/unc-51/ULK1 subfamily.</text>
</comment>
<keyword evidence="10 18" id="KW-0067">ATP-binding</keyword>
<keyword evidence="8 18" id="KW-0547">Nucleotide-binding</keyword>
<comment type="catalytic activity">
    <reaction evidence="16">
        <text>L-seryl-[protein] + ATP = O-phospho-L-seryl-[protein] + ADP + H(+)</text>
        <dbReference type="Rhea" id="RHEA:17989"/>
        <dbReference type="Rhea" id="RHEA-COMP:9863"/>
        <dbReference type="Rhea" id="RHEA-COMP:11604"/>
        <dbReference type="ChEBI" id="CHEBI:15378"/>
        <dbReference type="ChEBI" id="CHEBI:29999"/>
        <dbReference type="ChEBI" id="CHEBI:30616"/>
        <dbReference type="ChEBI" id="CHEBI:83421"/>
        <dbReference type="ChEBI" id="CHEBI:456216"/>
        <dbReference type="EC" id="2.7.11.1"/>
    </reaction>
</comment>
<feature type="compositionally biased region" description="Polar residues" evidence="19">
    <location>
        <begin position="1009"/>
        <end position="1035"/>
    </location>
</feature>
<dbReference type="InterPro" id="IPR000719">
    <property type="entry name" value="Prot_kinase_dom"/>
</dbReference>
<evidence type="ECO:0000256" key="10">
    <source>
        <dbReference type="ARBA" id="ARBA00022840"/>
    </source>
</evidence>
<keyword evidence="12" id="KW-0072">Autophagy</keyword>
<dbReference type="GO" id="GO:0015031">
    <property type="term" value="P:protein transport"/>
    <property type="evidence" value="ECO:0007669"/>
    <property type="project" value="UniProtKB-KW"/>
</dbReference>
<evidence type="ECO:0000256" key="8">
    <source>
        <dbReference type="ARBA" id="ARBA00022741"/>
    </source>
</evidence>
<evidence type="ECO:0000256" key="14">
    <source>
        <dbReference type="ARBA" id="ARBA00030237"/>
    </source>
</evidence>
<dbReference type="InterPro" id="IPR022708">
    <property type="entry name" value="Atg1-like_tMIT"/>
</dbReference>
<dbReference type="SMART" id="SM00220">
    <property type="entry name" value="S_TKc"/>
    <property type="match status" value="1"/>
</dbReference>
<feature type="compositionally biased region" description="Low complexity" evidence="19">
    <location>
        <begin position="778"/>
        <end position="797"/>
    </location>
</feature>
<evidence type="ECO:0000256" key="9">
    <source>
        <dbReference type="ARBA" id="ARBA00022777"/>
    </source>
</evidence>
<dbReference type="InterPro" id="IPR011009">
    <property type="entry name" value="Kinase-like_dom_sf"/>
</dbReference>
<dbReference type="PANTHER" id="PTHR24348:SF22">
    <property type="entry name" value="NON-SPECIFIC SERINE_THREONINE PROTEIN KINASE"/>
    <property type="match status" value="1"/>
</dbReference>
<dbReference type="InterPro" id="IPR017441">
    <property type="entry name" value="Protein_kinase_ATP_BS"/>
</dbReference>
<dbReference type="InterPro" id="IPR048941">
    <property type="entry name" value="ATG1-like_MIT2"/>
</dbReference>
<comment type="catalytic activity">
    <reaction evidence="15">
        <text>L-threonyl-[protein] + ATP = O-phospho-L-threonyl-[protein] + ADP + H(+)</text>
        <dbReference type="Rhea" id="RHEA:46608"/>
        <dbReference type="Rhea" id="RHEA-COMP:11060"/>
        <dbReference type="Rhea" id="RHEA-COMP:11605"/>
        <dbReference type="ChEBI" id="CHEBI:15378"/>
        <dbReference type="ChEBI" id="CHEBI:30013"/>
        <dbReference type="ChEBI" id="CHEBI:30616"/>
        <dbReference type="ChEBI" id="CHEBI:61977"/>
        <dbReference type="ChEBI" id="CHEBI:456216"/>
        <dbReference type="EC" id="2.7.11.1"/>
    </reaction>
</comment>
<feature type="compositionally biased region" description="Basic and acidic residues" evidence="19">
    <location>
        <begin position="392"/>
        <end position="402"/>
    </location>
</feature>
<gene>
    <name evidence="21" type="ORF">WHR41_03049</name>
</gene>
<dbReference type="PANTHER" id="PTHR24348">
    <property type="entry name" value="SERINE/THREONINE-PROTEIN KINASE UNC-51-RELATED"/>
    <property type="match status" value="1"/>
</dbReference>
<evidence type="ECO:0000256" key="3">
    <source>
        <dbReference type="ARBA" id="ARBA00012513"/>
    </source>
</evidence>
<dbReference type="GeneID" id="96004493"/>